<evidence type="ECO:0000256" key="1">
    <source>
        <dbReference type="ARBA" id="ARBA00022801"/>
    </source>
</evidence>
<evidence type="ECO:0008006" key="4">
    <source>
        <dbReference type="Google" id="ProtNLM"/>
    </source>
</evidence>
<name>A0A917SUD7_9ACTN</name>
<dbReference type="InterPro" id="IPR012341">
    <property type="entry name" value="6hp_glycosidase-like_sf"/>
</dbReference>
<dbReference type="Gene3D" id="1.50.10.10">
    <property type="match status" value="1"/>
</dbReference>
<organism evidence="2 3">
    <name type="scientific">Nakamurella endophytica</name>
    <dbReference type="NCBI Taxonomy" id="1748367"/>
    <lineage>
        <taxon>Bacteria</taxon>
        <taxon>Bacillati</taxon>
        <taxon>Actinomycetota</taxon>
        <taxon>Actinomycetes</taxon>
        <taxon>Nakamurellales</taxon>
        <taxon>Nakamurellaceae</taxon>
        <taxon>Nakamurella</taxon>
    </lineage>
</organism>
<keyword evidence="1" id="KW-0378">Hydrolase</keyword>
<dbReference type="SUPFAM" id="SSF48208">
    <property type="entry name" value="Six-hairpin glycosidases"/>
    <property type="match status" value="1"/>
</dbReference>
<evidence type="ECO:0000313" key="3">
    <source>
        <dbReference type="Proteomes" id="UP000655208"/>
    </source>
</evidence>
<evidence type="ECO:0000313" key="2">
    <source>
        <dbReference type="EMBL" id="GGL96908.1"/>
    </source>
</evidence>
<dbReference type="RefSeq" id="WP_188941004.1">
    <property type="nucleotide sequence ID" value="NZ_BMNA01000003.1"/>
</dbReference>
<dbReference type="PANTHER" id="PTHR41814">
    <property type="entry name" value="EXPRESSED PROTEIN"/>
    <property type="match status" value="1"/>
</dbReference>
<dbReference type="PANTHER" id="PTHR41814:SF1">
    <property type="entry name" value="CELLULASE"/>
    <property type="match status" value="1"/>
</dbReference>
<dbReference type="AlphaFoldDB" id="A0A917SUD7"/>
<dbReference type="Pfam" id="PF07470">
    <property type="entry name" value="Glyco_hydro_88"/>
    <property type="match status" value="1"/>
</dbReference>
<dbReference type="Proteomes" id="UP000655208">
    <property type="component" value="Unassembled WGS sequence"/>
</dbReference>
<reference evidence="2" key="2">
    <citation type="submission" date="2020-09" db="EMBL/GenBank/DDBJ databases">
        <authorList>
            <person name="Sun Q."/>
            <person name="Zhou Y."/>
        </authorList>
    </citation>
    <scope>NUCLEOTIDE SEQUENCE</scope>
    <source>
        <strain evidence="2">CGMCC 4.7308</strain>
    </source>
</reference>
<dbReference type="InterPro" id="IPR010905">
    <property type="entry name" value="Glyco_hydro_88"/>
</dbReference>
<keyword evidence="3" id="KW-1185">Reference proteome</keyword>
<reference evidence="2" key="1">
    <citation type="journal article" date="2014" name="Int. J. Syst. Evol. Microbiol.">
        <title>Complete genome sequence of Corynebacterium casei LMG S-19264T (=DSM 44701T), isolated from a smear-ripened cheese.</title>
        <authorList>
            <consortium name="US DOE Joint Genome Institute (JGI-PGF)"/>
            <person name="Walter F."/>
            <person name="Albersmeier A."/>
            <person name="Kalinowski J."/>
            <person name="Ruckert C."/>
        </authorList>
    </citation>
    <scope>NUCLEOTIDE SEQUENCE</scope>
    <source>
        <strain evidence="2">CGMCC 4.7308</strain>
    </source>
</reference>
<dbReference type="EMBL" id="BMNA01000003">
    <property type="protein sequence ID" value="GGL96908.1"/>
    <property type="molecule type" value="Genomic_DNA"/>
</dbReference>
<dbReference type="InterPro" id="IPR008928">
    <property type="entry name" value="6-hairpin_glycosidase_sf"/>
</dbReference>
<accession>A0A917SUD7</accession>
<sequence length="319" mass="34564">MTDDPQREQDPTFRVLLALLSVQRRSWEQGVATHALLDLERWDEAVVMARDAVALQSVDGRLGEVGDNAVNGAANLEAVRWLAASRGDAQAARAAARQLHWLLHTAPRAADGTVFHVGRQVWVDSVYMLVPALVSGGRPDEAARQLAGHRRRLFDEVAGLCAHVWDEDGARLRRPVHWGTGNGWVAAGLARALHTAGHRDRTWTVDAAAHAGTVVDACLAHRAASGLFHDVVDDDTTFEECTLALQLAYTAATGTADGWLPSRYADTARSLLETGRRHVDPDGFVRPVCGAPHFDRPGTSAEGQAFYLLATAAVRRLDS</sequence>
<proteinExistence type="predicted"/>
<comment type="caution">
    <text evidence="2">The sequence shown here is derived from an EMBL/GenBank/DDBJ whole genome shotgun (WGS) entry which is preliminary data.</text>
</comment>
<dbReference type="GO" id="GO:0005975">
    <property type="term" value="P:carbohydrate metabolic process"/>
    <property type="evidence" value="ECO:0007669"/>
    <property type="project" value="InterPro"/>
</dbReference>
<protein>
    <recommendedName>
        <fullName evidence="4">Glycosyl hydrolase family 88</fullName>
    </recommendedName>
</protein>
<dbReference type="GO" id="GO:0016787">
    <property type="term" value="F:hydrolase activity"/>
    <property type="evidence" value="ECO:0007669"/>
    <property type="project" value="UniProtKB-KW"/>
</dbReference>
<gene>
    <name evidence="2" type="ORF">GCM10011594_15850</name>
</gene>